<gene>
    <name evidence="3" type="ORF">HPG69_005149</name>
</gene>
<keyword evidence="4" id="KW-1185">Reference proteome</keyword>
<feature type="region of interest" description="Disordered" evidence="1">
    <location>
        <begin position="151"/>
        <end position="193"/>
    </location>
</feature>
<dbReference type="Proteomes" id="UP000551758">
    <property type="component" value="Unassembled WGS sequence"/>
</dbReference>
<feature type="compositionally biased region" description="Basic and acidic residues" evidence="1">
    <location>
        <begin position="178"/>
        <end position="193"/>
    </location>
</feature>
<organism evidence="3 4">
    <name type="scientific">Diceros bicornis minor</name>
    <name type="common">South-central black rhinoceros</name>
    <dbReference type="NCBI Taxonomy" id="77932"/>
    <lineage>
        <taxon>Eukaryota</taxon>
        <taxon>Metazoa</taxon>
        <taxon>Chordata</taxon>
        <taxon>Craniata</taxon>
        <taxon>Vertebrata</taxon>
        <taxon>Euteleostomi</taxon>
        <taxon>Mammalia</taxon>
        <taxon>Eutheria</taxon>
        <taxon>Laurasiatheria</taxon>
        <taxon>Perissodactyla</taxon>
        <taxon>Rhinocerotidae</taxon>
        <taxon>Diceros</taxon>
    </lineage>
</organism>
<dbReference type="AlphaFoldDB" id="A0A7J7EFT3"/>
<comment type="caution">
    <text evidence="3">The sequence shown here is derived from an EMBL/GenBank/DDBJ whole genome shotgun (WGS) entry which is preliminary data.</text>
</comment>
<evidence type="ECO:0000259" key="2">
    <source>
        <dbReference type="PROSITE" id="PS50805"/>
    </source>
</evidence>
<dbReference type="PROSITE" id="PS50805">
    <property type="entry name" value="KRAB"/>
    <property type="match status" value="1"/>
</dbReference>
<dbReference type="PANTHER" id="PTHR23232:SF168">
    <property type="entry name" value="KRAB DOMAIN-CONTAINING PROTEIN"/>
    <property type="match status" value="1"/>
</dbReference>
<accession>A0A7J7EFT3</accession>
<dbReference type="SUPFAM" id="SSF109640">
    <property type="entry name" value="KRAB domain (Kruppel-associated box)"/>
    <property type="match status" value="1"/>
</dbReference>
<reference evidence="3 4" key="1">
    <citation type="journal article" date="2020" name="Mol. Biol. Evol.">
        <title>Interspecific Gene Flow and the Evolution of Specialization in Black and White Rhinoceros.</title>
        <authorList>
            <person name="Moodley Y."/>
            <person name="Westbury M.V."/>
            <person name="Russo I.M."/>
            <person name="Gopalakrishnan S."/>
            <person name="Rakotoarivelo A."/>
            <person name="Olsen R.A."/>
            <person name="Prost S."/>
            <person name="Tunstall T."/>
            <person name="Ryder O.A."/>
            <person name="Dalen L."/>
            <person name="Bruford M.W."/>
        </authorList>
    </citation>
    <scope>NUCLEOTIDE SEQUENCE [LARGE SCALE GENOMIC DNA]</scope>
    <source>
        <strain evidence="3">SBR-YM</strain>
        <tissue evidence="3">Skin</tissue>
    </source>
</reference>
<dbReference type="EMBL" id="JACDTQ010003204">
    <property type="protein sequence ID" value="KAF5914652.1"/>
    <property type="molecule type" value="Genomic_DNA"/>
</dbReference>
<feature type="domain" description="KRAB" evidence="2">
    <location>
        <begin position="87"/>
        <end position="157"/>
    </location>
</feature>
<sequence>MRIRRPKPPQHGRHYGKAFVRVRLAVAAGPAPRAQSLGVIGSGIRALFTLSRFGPDGRLWRRQGAEPSERPSPVEAAGICLMFQESVTFQDVAVDFTREEWDQLYPAQKNLYRDVMLENYRNLVALGHQLYKPEVITQLEQGEQWMMERNSPLATHPDGENTPEIKKSTPNQNISDENQTHDMMMERLTGDSF</sequence>
<feature type="compositionally biased region" description="Basic and acidic residues" evidence="1">
    <location>
        <begin position="157"/>
        <end position="167"/>
    </location>
</feature>
<dbReference type="SMART" id="SM00349">
    <property type="entry name" value="KRAB"/>
    <property type="match status" value="1"/>
</dbReference>
<evidence type="ECO:0000256" key="1">
    <source>
        <dbReference type="SAM" id="MobiDB-lite"/>
    </source>
</evidence>
<dbReference type="CDD" id="cd07765">
    <property type="entry name" value="KRAB_A-box"/>
    <property type="match status" value="1"/>
</dbReference>
<feature type="compositionally biased region" description="Polar residues" evidence="1">
    <location>
        <begin position="168"/>
        <end position="177"/>
    </location>
</feature>
<name>A0A7J7EFT3_DICBM</name>
<evidence type="ECO:0000313" key="4">
    <source>
        <dbReference type="Proteomes" id="UP000551758"/>
    </source>
</evidence>
<dbReference type="InterPro" id="IPR050169">
    <property type="entry name" value="Krueppel_C2H2_ZnF"/>
</dbReference>
<dbReference type="PANTHER" id="PTHR23232">
    <property type="entry name" value="KRAB DOMAIN C2H2 ZINC FINGER"/>
    <property type="match status" value="1"/>
</dbReference>
<dbReference type="InterPro" id="IPR001909">
    <property type="entry name" value="KRAB"/>
</dbReference>
<proteinExistence type="predicted"/>
<dbReference type="GO" id="GO:0006355">
    <property type="term" value="P:regulation of DNA-templated transcription"/>
    <property type="evidence" value="ECO:0007669"/>
    <property type="project" value="InterPro"/>
</dbReference>
<dbReference type="Pfam" id="PF01352">
    <property type="entry name" value="KRAB"/>
    <property type="match status" value="1"/>
</dbReference>
<dbReference type="InterPro" id="IPR036051">
    <property type="entry name" value="KRAB_dom_sf"/>
</dbReference>
<evidence type="ECO:0000313" key="3">
    <source>
        <dbReference type="EMBL" id="KAF5914652.1"/>
    </source>
</evidence>
<protein>
    <recommendedName>
        <fullName evidence="2">KRAB domain-containing protein</fullName>
    </recommendedName>
</protein>
<dbReference type="Gene3D" id="6.10.140.140">
    <property type="match status" value="1"/>
</dbReference>